<feature type="domain" description="Mycothiol-dependent maleylpyruvate isomerase metal-binding" evidence="2">
    <location>
        <begin position="2"/>
        <end position="105"/>
    </location>
</feature>
<keyword evidence="4" id="KW-1185">Reference proteome</keyword>
<name>A0A2P4UBZ4_9ACTN</name>
<sequence>MLTHLARNADGGARLLGWARTGTPAAEYPGLREREAQIEAGAGRSAADLIADLRASAAAFAAQYAQMPAAGWQNTVQWAAGQRHRAARVADARLCEVLIHHLDLRVGLTPDHWPADFVTYELKTVTSAFDTRDDAPSLRLHATDTDIRYEIRADDDAVVVHGRQASLLAWLMGRTPGDDLITDDGNTPPTPPFLY</sequence>
<dbReference type="GO" id="GO:0046872">
    <property type="term" value="F:metal ion binding"/>
    <property type="evidence" value="ECO:0007669"/>
    <property type="project" value="InterPro"/>
</dbReference>
<keyword evidence="3" id="KW-0670">Pyruvate</keyword>
<dbReference type="NCBIfam" id="TIGR03083">
    <property type="entry name" value="maleylpyruvate isomerase family mycothiol-dependent enzyme"/>
    <property type="match status" value="1"/>
</dbReference>
<feature type="domain" description="MDMPI C-terminal" evidence="1">
    <location>
        <begin position="112"/>
        <end position="188"/>
    </location>
</feature>
<dbReference type="InterPro" id="IPR017517">
    <property type="entry name" value="Maleyloyr_isom"/>
</dbReference>
<reference evidence="3 4" key="1">
    <citation type="journal article" date="2017" name="Chemistry">
        <title>Isolation, Biosynthesis and Chemical Modifications of Rubterolones A-F: Rare Tropolone Alkaloids from Actinomadura sp. 5-2.</title>
        <authorList>
            <person name="Guo H."/>
            <person name="Benndorf R."/>
            <person name="Leichnitz D."/>
            <person name="Klassen J.L."/>
            <person name="Vollmers J."/>
            <person name="Gorls H."/>
            <person name="Steinacker M."/>
            <person name="Weigel C."/>
            <person name="Dahse H.M."/>
            <person name="Kaster A.K."/>
            <person name="de Beer Z.W."/>
            <person name="Poulsen M."/>
            <person name="Beemelmanns C."/>
        </authorList>
    </citation>
    <scope>NUCLEOTIDE SEQUENCE [LARGE SCALE GENOMIC DNA]</scope>
    <source>
        <strain evidence="3 4">5-2</strain>
    </source>
</reference>
<dbReference type="SUPFAM" id="SSF109854">
    <property type="entry name" value="DinB/YfiT-like putative metalloenzymes"/>
    <property type="match status" value="1"/>
</dbReference>
<dbReference type="Pfam" id="PF11716">
    <property type="entry name" value="MDMPI_N"/>
    <property type="match status" value="1"/>
</dbReference>
<dbReference type="Proteomes" id="UP000242367">
    <property type="component" value="Unassembled WGS sequence"/>
</dbReference>
<dbReference type="GO" id="GO:0016853">
    <property type="term" value="F:isomerase activity"/>
    <property type="evidence" value="ECO:0007669"/>
    <property type="project" value="UniProtKB-KW"/>
</dbReference>
<gene>
    <name evidence="3" type="ORF">BTM25_55190</name>
</gene>
<dbReference type="InterPro" id="IPR010872">
    <property type="entry name" value="MDMPI_C-term_domain"/>
</dbReference>
<dbReference type="InterPro" id="IPR034660">
    <property type="entry name" value="DinB/YfiT-like"/>
</dbReference>
<dbReference type="EMBL" id="MTBP01000005">
    <property type="protein sequence ID" value="POM22569.1"/>
    <property type="molecule type" value="Genomic_DNA"/>
</dbReference>
<protein>
    <submittedName>
        <fullName evidence="3">Mycothiol-dependent maleylpyruvate isomerase</fullName>
    </submittedName>
</protein>
<dbReference type="Gene3D" id="3.30.1050.20">
    <property type="match status" value="1"/>
</dbReference>
<dbReference type="SUPFAM" id="SSF55718">
    <property type="entry name" value="SCP-like"/>
    <property type="match status" value="1"/>
</dbReference>
<dbReference type="InterPro" id="IPR024344">
    <property type="entry name" value="MDMPI_metal-binding"/>
</dbReference>
<evidence type="ECO:0000259" key="1">
    <source>
        <dbReference type="Pfam" id="PF07398"/>
    </source>
</evidence>
<evidence type="ECO:0000313" key="3">
    <source>
        <dbReference type="EMBL" id="POM22569.1"/>
    </source>
</evidence>
<dbReference type="InterPro" id="IPR036527">
    <property type="entry name" value="SCP2_sterol-bd_dom_sf"/>
</dbReference>
<dbReference type="Gene3D" id="1.20.120.450">
    <property type="entry name" value="dinb family like domain"/>
    <property type="match status" value="1"/>
</dbReference>
<keyword evidence="3" id="KW-0413">Isomerase</keyword>
<evidence type="ECO:0000259" key="2">
    <source>
        <dbReference type="Pfam" id="PF11716"/>
    </source>
</evidence>
<evidence type="ECO:0000313" key="4">
    <source>
        <dbReference type="Proteomes" id="UP000242367"/>
    </source>
</evidence>
<comment type="caution">
    <text evidence="3">The sequence shown here is derived from an EMBL/GenBank/DDBJ whole genome shotgun (WGS) entry which is preliminary data.</text>
</comment>
<organism evidence="3 4">
    <name type="scientific">Actinomadura rubteroloni</name>
    <dbReference type="NCBI Taxonomy" id="1926885"/>
    <lineage>
        <taxon>Bacteria</taxon>
        <taxon>Bacillati</taxon>
        <taxon>Actinomycetota</taxon>
        <taxon>Actinomycetes</taxon>
        <taxon>Streptosporangiales</taxon>
        <taxon>Thermomonosporaceae</taxon>
        <taxon>Actinomadura</taxon>
    </lineage>
</organism>
<proteinExistence type="predicted"/>
<dbReference type="Pfam" id="PF07398">
    <property type="entry name" value="MDMPI_C"/>
    <property type="match status" value="1"/>
</dbReference>
<dbReference type="AlphaFoldDB" id="A0A2P4UBZ4"/>
<accession>A0A2P4UBZ4</accession>